<reference evidence="3 4" key="1">
    <citation type="journal article" date="2013" name="Genome Announc.">
        <title>Draft Genome Sequence of 'Candidatus Halobonum tyrrellensis' Strain G22, Isolated from the Hypersaline Waters of Lake Tyrrell, Australia.</title>
        <authorList>
            <person name="Ugalde J.A."/>
            <person name="Narasingarao P."/>
            <person name="Kuo S."/>
            <person name="Podell S."/>
            <person name="Allen E.E."/>
        </authorList>
    </citation>
    <scope>NUCLEOTIDE SEQUENCE [LARGE SCALE GENOMIC DNA]</scope>
    <source>
        <strain evidence="3 4">G22</strain>
    </source>
</reference>
<proteinExistence type="predicted"/>
<dbReference type="InterPro" id="IPR013783">
    <property type="entry name" value="Ig-like_fold"/>
</dbReference>
<keyword evidence="4" id="KW-1185">Reference proteome</keyword>
<dbReference type="Proteomes" id="UP000017840">
    <property type="component" value="Unassembled WGS sequence"/>
</dbReference>
<dbReference type="Gene3D" id="2.60.40.10">
    <property type="entry name" value="Immunoglobulins"/>
    <property type="match status" value="1"/>
</dbReference>
<feature type="domain" description="Cellulose-binding Sde182 nucleoside hydrolase-like" evidence="1">
    <location>
        <begin position="1"/>
        <end position="262"/>
    </location>
</feature>
<gene>
    <name evidence="3" type="ORF">K933_16947</name>
</gene>
<organism evidence="3 4">
    <name type="scientific">Candidatus Halobonum tyrrellensis G22</name>
    <dbReference type="NCBI Taxonomy" id="1324957"/>
    <lineage>
        <taxon>Archaea</taxon>
        <taxon>Methanobacteriati</taxon>
        <taxon>Methanobacteriota</taxon>
        <taxon>Stenosarchaea group</taxon>
        <taxon>Halobacteria</taxon>
        <taxon>Halobacteriales</taxon>
        <taxon>Haloferacaceae</taxon>
        <taxon>Candidatus Halobonum</taxon>
    </lineage>
</organism>
<dbReference type="PATRIC" id="fig|1324957.4.peg.3440"/>
<feature type="domain" description="Cellulose-binding Sde182 C-terminal" evidence="2">
    <location>
        <begin position="336"/>
        <end position="419"/>
    </location>
</feature>
<dbReference type="InterPro" id="IPR048527">
    <property type="entry name" value="Sde182_C"/>
</dbReference>
<dbReference type="Pfam" id="PF07632">
    <property type="entry name" value="Sde182_NH-like"/>
    <property type="match status" value="1"/>
</dbReference>
<evidence type="ECO:0000313" key="3">
    <source>
        <dbReference type="EMBL" id="ESP86791.1"/>
    </source>
</evidence>
<dbReference type="STRING" id="1324957.K933_16947"/>
<dbReference type="AlphaFoldDB" id="V4GN32"/>
<dbReference type="InterPro" id="IPR036452">
    <property type="entry name" value="Ribo_hydro-like"/>
</dbReference>
<dbReference type="EMBL" id="ASGZ01000070">
    <property type="protein sequence ID" value="ESP86791.1"/>
    <property type="molecule type" value="Genomic_DNA"/>
</dbReference>
<dbReference type="Gene3D" id="3.90.245.10">
    <property type="entry name" value="Ribonucleoside hydrolase-like"/>
    <property type="match status" value="1"/>
</dbReference>
<dbReference type="GO" id="GO:0016799">
    <property type="term" value="F:hydrolase activity, hydrolyzing N-glycosyl compounds"/>
    <property type="evidence" value="ECO:0007669"/>
    <property type="project" value="InterPro"/>
</dbReference>
<evidence type="ECO:0000259" key="2">
    <source>
        <dbReference type="Pfam" id="PF21027"/>
    </source>
</evidence>
<evidence type="ECO:0000259" key="1">
    <source>
        <dbReference type="Pfam" id="PF07632"/>
    </source>
</evidence>
<evidence type="ECO:0000313" key="4">
    <source>
        <dbReference type="Proteomes" id="UP000017840"/>
    </source>
</evidence>
<protein>
    <submittedName>
        <fullName evidence="3">Signal peptide protein</fullName>
    </submittedName>
</protein>
<sequence length="421" mass="48660">MIRFLMYANEWDIEGLIYCSSRFHWDGHDWAGTDWIEGQIDTYAQVYENLVEHDSEYPSPDELRDLVYVGNIDDVGAMDEDTPGSDRIVDVLLDDKPGPVYLQAWGGTNTIARALWKIENEHPERMEEVADKAVIYIILNQDRTLREYIQPNWPDLQVLNSFKQFGVFAYDWKNLIPEEEHRRFFESEWLEEHILTGHGPLASEYPTVDLDREEDLWDSVRVYWEEGQYFLSEGDTPSYLHQIPVGLGSLEHPSYGGWGGRFEREPGSKNVWIGAEDDGDLYKPIWRWISDMQRDWAARADWCVQSYEEANHPPDVVVNGESGLDIVRTDARPGETVEVDGSGTTDPDGDGLEYQWWNYREAEQVRGGPPAIEIHDSRSERATVEIPADAEEREYHVVLTVTDDGEPNLTRYRRVILNVQS</sequence>
<dbReference type="InterPro" id="IPR011483">
    <property type="entry name" value="Sde182_NH-like"/>
</dbReference>
<comment type="caution">
    <text evidence="3">The sequence shown here is derived from an EMBL/GenBank/DDBJ whole genome shotgun (WGS) entry which is preliminary data.</text>
</comment>
<dbReference type="Pfam" id="PF21027">
    <property type="entry name" value="Sde0182_C"/>
    <property type="match status" value="1"/>
</dbReference>
<name>V4GN32_9EURY</name>
<accession>V4GN32</accession>